<feature type="domain" description="RNA polymerase sigma factor 70 region 4 type 2" evidence="7">
    <location>
        <begin position="106"/>
        <end position="156"/>
    </location>
</feature>
<dbReference type="Gene3D" id="1.10.1740.10">
    <property type="match status" value="1"/>
</dbReference>
<dbReference type="NCBIfam" id="TIGR02937">
    <property type="entry name" value="sigma70-ECF"/>
    <property type="match status" value="1"/>
</dbReference>
<evidence type="ECO:0000259" key="7">
    <source>
        <dbReference type="Pfam" id="PF08281"/>
    </source>
</evidence>
<dbReference type="Proteomes" id="UP000028294">
    <property type="component" value="Chromosome"/>
</dbReference>
<dbReference type="GeneID" id="99669788"/>
<protein>
    <submittedName>
        <fullName evidence="14">RNA polymerase sigma factor</fullName>
    </submittedName>
    <submittedName>
        <fullName evidence="8">RNA polymerase sigma70 factor</fullName>
    </submittedName>
</protein>
<dbReference type="EMBL" id="CP036546">
    <property type="protein sequence ID" value="QCQ44285.1"/>
    <property type="molecule type" value="Genomic_DNA"/>
</dbReference>
<dbReference type="EMBL" id="CP054003">
    <property type="protein sequence ID" value="QKH85581.1"/>
    <property type="molecule type" value="Genomic_DNA"/>
</dbReference>
<evidence type="ECO:0000256" key="2">
    <source>
        <dbReference type="ARBA" id="ARBA00023015"/>
    </source>
</evidence>
<dbReference type="AlphaFoldDB" id="A0A081U3N0"/>
<dbReference type="Proteomes" id="UP000266644">
    <property type="component" value="Unassembled WGS sequence"/>
</dbReference>
<evidence type="ECO:0000313" key="18">
    <source>
        <dbReference type="Proteomes" id="UP000266644"/>
    </source>
</evidence>
<dbReference type="EMBL" id="QRJE01000002">
    <property type="protein sequence ID" value="RHH16045.1"/>
    <property type="molecule type" value="Genomic_DNA"/>
</dbReference>
<evidence type="ECO:0000313" key="10">
    <source>
        <dbReference type="EMBL" id="MCZ2688825.1"/>
    </source>
</evidence>
<dbReference type="GO" id="GO:0003677">
    <property type="term" value="F:DNA binding"/>
    <property type="evidence" value="ECO:0007669"/>
    <property type="project" value="UniProtKB-KW"/>
</dbReference>
<dbReference type="GO" id="GO:0006352">
    <property type="term" value="P:DNA-templated transcription initiation"/>
    <property type="evidence" value="ECO:0007669"/>
    <property type="project" value="InterPro"/>
</dbReference>
<dbReference type="InterPro" id="IPR039425">
    <property type="entry name" value="RNA_pol_sigma-70-like"/>
</dbReference>
<evidence type="ECO:0000313" key="14">
    <source>
        <dbReference type="EMBL" id="RGV53722.1"/>
    </source>
</evidence>
<dbReference type="InterPro" id="IPR014284">
    <property type="entry name" value="RNA_pol_sigma-70_dom"/>
</dbReference>
<dbReference type="Proteomes" id="UP000286270">
    <property type="component" value="Unassembled WGS sequence"/>
</dbReference>
<dbReference type="EMBL" id="JMZZ02000042">
    <property type="protein sequence ID" value="KFX75864.1"/>
    <property type="molecule type" value="Genomic_DNA"/>
</dbReference>
<sequence length="169" mass="20091">MQEISFRDDILPLKDKLFRLALRITFDRAEAEDVVQDTMIRVWNKREEWTQFGSIEAYCLTVAKNLAIDRSQKKEAQNVELTPEMEEESEASGPYDQLINKERMSIIHRLINELPEKQRLIMQLRDIEGESYKEIAKILNLTEEQVKVNLFRARQKVKQRYLEIDEYGL</sequence>
<evidence type="ECO:0000313" key="17">
    <source>
        <dbReference type="Proteomes" id="UP000036847"/>
    </source>
</evidence>
<keyword evidence="3" id="KW-0731">Sigma factor</keyword>
<evidence type="ECO:0000256" key="1">
    <source>
        <dbReference type="ARBA" id="ARBA00010641"/>
    </source>
</evidence>
<gene>
    <name evidence="15" type="ORF">DW228_01150</name>
    <name evidence="14" type="ORF">DWW08_11460</name>
    <name evidence="12" type="ORF">EC80_005190</name>
    <name evidence="8" type="ORF">EE52_0205655</name>
    <name evidence="13" type="ORF">FOC69_14855</name>
    <name evidence="11" type="ORF">IA74_004460</name>
    <name evidence="9" type="ORF">O1422_01380</name>
    <name evidence="10" type="ORF">O1433_15095</name>
</gene>
<reference evidence="13 20" key="5">
    <citation type="submission" date="2020-05" db="EMBL/GenBank/DDBJ databases">
        <title>FDA dAtabase for Regulatory Grade micrObial Sequences (FDA-ARGOS): Supporting development and validation of Infectious Disease Dx tests.</title>
        <authorList>
            <person name="Bojja K."/>
            <person name="Kessler A."/>
            <person name="Tallon L."/>
            <person name="Sadzewicz L."/>
            <person name="Zhao X."/>
            <person name="Vavikolanu K."/>
            <person name="Mehta A."/>
            <person name="Aluvathingal J."/>
            <person name="Nadendla S."/>
            <person name="Myers T."/>
            <person name="Yan Y."/>
            <person name="Sichtig H."/>
        </authorList>
    </citation>
    <scope>NUCLEOTIDE SEQUENCE [LARGE SCALE GENOMIC DNA]</scope>
    <source>
        <strain evidence="13 20">FDAARGOS_763</strain>
    </source>
</reference>
<dbReference type="EMBL" id="QRZH01000008">
    <property type="protein sequence ID" value="RGV53722.1"/>
    <property type="molecule type" value="Genomic_DNA"/>
</dbReference>
<keyword evidence="2" id="KW-0805">Transcription regulation</keyword>
<evidence type="ECO:0000313" key="12">
    <source>
        <dbReference type="EMBL" id="QCQ44285.1"/>
    </source>
</evidence>
<organism evidence="14 19">
    <name type="scientific">Bacteroides fragilis</name>
    <dbReference type="NCBI Taxonomy" id="817"/>
    <lineage>
        <taxon>Bacteria</taxon>
        <taxon>Pseudomonadati</taxon>
        <taxon>Bacteroidota</taxon>
        <taxon>Bacteroidia</taxon>
        <taxon>Bacteroidales</taxon>
        <taxon>Bacteroidaceae</taxon>
        <taxon>Bacteroides</taxon>
    </lineage>
</organism>
<dbReference type="CDD" id="cd06171">
    <property type="entry name" value="Sigma70_r4"/>
    <property type="match status" value="1"/>
</dbReference>
<evidence type="ECO:0000313" key="19">
    <source>
        <dbReference type="Proteomes" id="UP000286270"/>
    </source>
</evidence>
<dbReference type="InterPro" id="IPR013324">
    <property type="entry name" value="RNA_pol_sigma_r3/r4-like"/>
</dbReference>
<dbReference type="Pfam" id="PF04542">
    <property type="entry name" value="Sigma70_r2"/>
    <property type="match status" value="1"/>
</dbReference>
<dbReference type="RefSeq" id="WP_005779377.1">
    <property type="nucleotide sequence ID" value="NZ_CABJEQ010000003.1"/>
</dbReference>
<reference evidence="16 17" key="4">
    <citation type="submission" date="2019-03" db="EMBL/GenBank/DDBJ databases">
        <title>Complete genome assembly of MDR B. fragilis.</title>
        <authorList>
            <person name="Sydenham T.V."/>
            <person name="Hasman H."/>
            <person name="Justesen U.S."/>
        </authorList>
    </citation>
    <scope>NUCLEOTIDE SEQUENCE [LARGE SCALE GENOMIC DNA]</scope>
    <source>
        <strain evidence="11 16">DCMOUH0067B</strain>
        <strain evidence="12 17">DCMSKEJBY0001B</strain>
    </source>
</reference>
<evidence type="ECO:0000256" key="3">
    <source>
        <dbReference type="ARBA" id="ARBA00023082"/>
    </source>
</evidence>
<proteinExistence type="inferred from homology"/>
<dbReference type="OrthoDB" id="670026at2"/>
<accession>A0A081U3N0</accession>
<comment type="similarity">
    <text evidence="1">Belongs to the sigma-70 factor family. ECF subfamily.</text>
</comment>
<dbReference type="PATRIC" id="fig|817.51.peg.2894"/>
<dbReference type="InterPro" id="IPR013249">
    <property type="entry name" value="RNA_pol_sigma70_r4_t2"/>
</dbReference>
<evidence type="ECO:0000256" key="5">
    <source>
        <dbReference type="ARBA" id="ARBA00023163"/>
    </source>
</evidence>
<evidence type="ECO:0000259" key="6">
    <source>
        <dbReference type="Pfam" id="PF04542"/>
    </source>
</evidence>
<reference evidence="9" key="6">
    <citation type="submission" date="2022-12" db="EMBL/GenBank/DDBJ databases">
        <title>Development of a Multilocus Sequence Typing Scheme for Bacteroides fragilis Based on Whole Genome Sequencing Data and Clinical Application.</title>
        <authorList>
            <person name="Nielsen F.D."/>
            <person name="Justesen U.S."/>
        </authorList>
    </citation>
    <scope>NUCLEOTIDE SEQUENCE</scope>
    <source>
        <strain evidence="10">BF_AM_ODE_DK_2015_4</strain>
        <strain evidence="9">BF_BC_ODE_DK_2015_2</strain>
    </source>
</reference>
<evidence type="ECO:0000313" key="15">
    <source>
        <dbReference type="EMBL" id="RHH16045.1"/>
    </source>
</evidence>
<dbReference type="Pfam" id="PF08281">
    <property type="entry name" value="Sigma70_r4_2"/>
    <property type="match status" value="1"/>
</dbReference>
<keyword evidence="5" id="KW-0804">Transcription</keyword>
<dbReference type="GO" id="GO:0016987">
    <property type="term" value="F:sigma factor activity"/>
    <property type="evidence" value="ECO:0007669"/>
    <property type="project" value="UniProtKB-KW"/>
</dbReference>
<evidence type="ECO:0000313" key="20">
    <source>
        <dbReference type="Proteomes" id="UP000501467"/>
    </source>
</evidence>
<evidence type="ECO:0000313" key="16">
    <source>
        <dbReference type="Proteomes" id="UP000028294"/>
    </source>
</evidence>
<dbReference type="InterPro" id="IPR013325">
    <property type="entry name" value="RNA_pol_sigma_r2"/>
</dbReference>
<evidence type="ECO:0000313" key="13">
    <source>
        <dbReference type="EMBL" id="QKH85581.1"/>
    </source>
</evidence>
<dbReference type="Proteomes" id="UP001075704">
    <property type="component" value="Unassembled WGS sequence"/>
</dbReference>
<keyword evidence="4" id="KW-0238">DNA-binding</keyword>
<dbReference type="Gene3D" id="1.10.10.10">
    <property type="entry name" value="Winged helix-like DNA-binding domain superfamily/Winged helix DNA-binding domain"/>
    <property type="match status" value="1"/>
</dbReference>
<dbReference type="SUPFAM" id="SSF88946">
    <property type="entry name" value="Sigma2 domain of RNA polymerase sigma factors"/>
    <property type="match status" value="1"/>
</dbReference>
<dbReference type="EMBL" id="JAPTZU010000009">
    <property type="protein sequence ID" value="MCZ2688825.1"/>
    <property type="molecule type" value="Genomic_DNA"/>
</dbReference>
<reference evidence="18 19" key="3">
    <citation type="submission" date="2018-08" db="EMBL/GenBank/DDBJ databases">
        <title>A genome reference for cultivated species of the human gut microbiota.</title>
        <authorList>
            <person name="Zou Y."/>
            <person name="Xue W."/>
            <person name="Luo G."/>
        </authorList>
    </citation>
    <scope>NUCLEOTIDE SEQUENCE [LARGE SCALE GENOMIC DNA]</scope>
    <source>
        <strain evidence="14 19">AF14-26</strain>
        <strain evidence="15 18">AM18-6</strain>
    </source>
</reference>
<evidence type="ECO:0000313" key="8">
    <source>
        <dbReference type="EMBL" id="KFX75864.1"/>
    </source>
</evidence>
<reference evidence="8" key="1">
    <citation type="book" date="2014" name="THE 24TH EUROPEAN CONGRESS OF CLINICAL MICROBIOLOGY AND INFECTIOUS DISEASES" publisher="ECCMID 2014" city="Barcelona, Spain">
        <title>Identification of resistance genes in three multidrug-resistant Bacteroides fragilis isolates by whole genome sequencing.</title>
        <editorList>
            <person name="Unknown"/>
            <person name="A."/>
        </editorList>
        <authorList>
            <person name="Sydenham T.V."/>
            <person name="Hasman H."/>
            <person name="Wang M."/>
            <person name="Soki J."/>
            <person name="Nagy E."/>
            <person name="Justesen U.S."/>
        </authorList>
    </citation>
    <scope>NUCLEOTIDE SEQUENCE</scope>
    <source>
        <strain evidence="8">DCMOUH0018B</strain>
        <strain evidence="12">DCMSKEJBY0001B</strain>
    </source>
</reference>
<dbReference type="PANTHER" id="PTHR43133:SF8">
    <property type="entry name" value="RNA POLYMERASE SIGMA FACTOR HI_1459-RELATED"/>
    <property type="match status" value="1"/>
</dbReference>
<dbReference type="Proteomes" id="UP000501467">
    <property type="component" value="Chromosome"/>
</dbReference>
<dbReference type="PANTHER" id="PTHR43133">
    <property type="entry name" value="RNA POLYMERASE ECF-TYPE SIGMA FACTO"/>
    <property type="match status" value="1"/>
</dbReference>
<dbReference type="InterPro" id="IPR007627">
    <property type="entry name" value="RNA_pol_sigma70_r2"/>
</dbReference>
<name>A0A081U3N0_BACFG</name>
<evidence type="ECO:0000313" key="11">
    <source>
        <dbReference type="EMBL" id="QCQ35403.1"/>
    </source>
</evidence>
<dbReference type="Proteomes" id="UP001079672">
    <property type="component" value="Unassembled WGS sequence"/>
</dbReference>
<dbReference type="InterPro" id="IPR036388">
    <property type="entry name" value="WH-like_DNA-bd_sf"/>
</dbReference>
<dbReference type="EMBL" id="JAPUAC010000001">
    <property type="protein sequence ID" value="MCZ2652814.1"/>
    <property type="molecule type" value="Genomic_DNA"/>
</dbReference>
<dbReference type="SUPFAM" id="SSF88659">
    <property type="entry name" value="Sigma3 and sigma4 domains of RNA polymerase sigma factors"/>
    <property type="match status" value="1"/>
</dbReference>
<reference evidence="8" key="2">
    <citation type="submission" date="2014-07" db="EMBL/GenBank/DDBJ databases">
        <title>Genetics and epidemiology of antimicrobial resistance in B. fragilis group.</title>
        <authorList>
            <person name="Sydenham T.V."/>
            <person name="Hasman H."/>
            <person name="Kemp M."/>
            <person name="Justesen U.S."/>
        </authorList>
    </citation>
    <scope>NUCLEOTIDE SEQUENCE [LARGE SCALE GENOMIC DNA]</scope>
    <source>
        <strain evidence="8">DCMOUH0018B</strain>
    </source>
</reference>
<evidence type="ECO:0000256" key="4">
    <source>
        <dbReference type="ARBA" id="ARBA00023125"/>
    </source>
</evidence>
<feature type="domain" description="RNA polymerase sigma-70 region 2" evidence="6">
    <location>
        <begin position="14"/>
        <end position="74"/>
    </location>
</feature>
<evidence type="ECO:0000313" key="9">
    <source>
        <dbReference type="EMBL" id="MCZ2652814.1"/>
    </source>
</evidence>
<dbReference type="Proteomes" id="UP000036847">
    <property type="component" value="Chromosome"/>
</dbReference>
<dbReference type="EMBL" id="CP036553">
    <property type="protein sequence ID" value="QCQ35403.1"/>
    <property type="molecule type" value="Genomic_DNA"/>
</dbReference>